<dbReference type="EMBL" id="JASCZI010242628">
    <property type="protein sequence ID" value="MED6211643.1"/>
    <property type="molecule type" value="Genomic_DNA"/>
</dbReference>
<organism evidence="1 2">
    <name type="scientific">Stylosanthes scabra</name>
    <dbReference type="NCBI Taxonomy" id="79078"/>
    <lineage>
        <taxon>Eukaryota</taxon>
        <taxon>Viridiplantae</taxon>
        <taxon>Streptophyta</taxon>
        <taxon>Embryophyta</taxon>
        <taxon>Tracheophyta</taxon>
        <taxon>Spermatophyta</taxon>
        <taxon>Magnoliopsida</taxon>
        <taxon>eudicotyledons</taxon>
        <taxon>Gunneridae</taxon>
        <taxon>Pentapetalae</taxon>
        <taxon>rosids</taxon>
        <taxon>fabids</taxon>
        <taxon>Fabales</taxon>
        <taxon>Fabaceae</taxon>
        <taxon>Papilionoideae</taxon>
        <taxon>50 kb inversion clade</taxon>
        <taxon>dalbergioids sensu lato</taxon>
        <taxon>Dalbergieae</taxon>
        <taxon>Pterocarpus clade</taxon>
        <taxon>Stylosanthes</taxon>
    </lineage>
</organism>
<accession>A0ABU6YSN8</accession>
<sequence length="102" mass="10795">MKQLPTHSRSSSGSVSDKRVKCPLASTAANFSTKKLKGSAWNGGEGGASGVLGCKLESRRSYGALGSNKGLTSLSEKGQSYRLYKREKGSLQTKVLPKTRSS</sequence>
<evidence type="ECO:0000313" key="2">
    <source>
        <dbReference type="Proteomes" id="UP001341840"/>
    </source>
</evidence>
<comment type="caution">
    <text evidence="1">The sequence shown here is derived from an EMBL/GenBank/DDBJ whole genome shotgun (WGS) entry which is preliminary data.</text>
</comment>
<name>A0ABU6YSN8_9FABA</name>
<protein>
    <submittedName>
        <fullName evidence="1">Uncharacterized protein</fullName>
    </submittedName>
</protein>
<keyword evidence="2" id="KW-1185">Reference proteome</keyword>
<reference evidence="1 2" key="1">
    <citation type="journal article" date="2023" name="Plants (Basel)">
        <title>Bridging the Gap: Combining Genomics and Transcriptomics Approaches to Understand Stylosanthes scabra, an Orphan Legume from the Brazilian Caatinga.</title>
        <authorList>
            <person name="Ferreira-Neto J.R.C."/>
            <person name="da Silva M.D."/>
            <person name="Binneck E."/>
            <person name="de Melo N.F."/>
            <person name="da Silva R.H."/>
            <person name="de Melo A.L.T.M."/>
            <person name="Pandolfi V."/>
            <person name="Bustamante F.O."/>
            <person name="Brasileiro-Vidal A.C."/>
            <person name="Benko-Iseppon A.M."/>
        </authorList>
    </citation>
    <scope>NUCLEOTIDE SEQUENCE [LARGE SCALE GENOMIC DNA]</scope>
    <source>
        <tissue evidence="1">Leaves</tissue>
    </source>
</reference>
<proteinExistence type="predicted"/>
<dbReference type="Proteomes" id="UP001341840">
    <property type="component" value="Unassembled WGS sequence"/>
</dbReference>
<gene>
    <name evidence="1" type="ORF">PIB30_075707</name>
</gene>
<evidence type="ECO:0000313" key="1">
    <source>
        <dbReference type="EMBL" id="MED6211643.1"/>
    </source>
</evidence>